<keyword evidence="2" id="KW-1185">Reference proteome</keyword>
<proteinExistence type="predicted"/>
<accession>A0A2A2T9V7</accession>
<name>A0A2A2T9V7_9CYAN</name>
<evidence type="ECO:0000313" key="1">
    <source>
        <dbReference type="EMBL" id="PAX45837.1"/>
    </source>
</evidence>
<reference evidence="1 2" key="1">
    <citation type="submission" date="2017-08" db="EMBL/GenBank/DDBJ databases">
        <title>Draft genome sequence of filamentous cyanobacterium Calothrix elsteri CCALA 953.</title>
        <authorList>
            <person name="Gagunashvili A.N."/>
            <person name="Elster J."/>
            <person name="Andresson O.S."/>
        </authorList>
    </citation>
    <scope>NUCLEOTIDE SEQUENCE [LARGE SCALE GENOMIC DNA]</scope>
    <source>
        <strain evidence="1 2">CCALA 953</strain>
    </source>
</reference>
<organism evidence="1 2">
    <name type="scientific">Brunnivagina elsteri CCALA 953</name>
    <dbReference type="NCBI Taxonomy" id="987040"/>
    <lineage>
        <taxon>Bacteria</taxon>
        <taxon>Bacillati</taxon>
        <taxon>Cyanobacteriota</taxon>
        <taxon>Cyanophyceae</taxon>
        <taxon>Nostocales</taxon>
        <taxon>Calotrichaceae</taxon>
        <taxon>Brunnivagina</taxon>
    </lineage>
</organism>
<sequence length="439" mass="50891">MKLSLTPLEDAFAPFTMLQINLQGRSIGAYLLRKGVDNFLIQFGFECAGIHSTLRSEQIDPVFDAIESGLKDLPDGERLTIHLSSFTNDNLRQQQLKDLSDIAPNKELQYLLMGERCRTQQLTIQGVRKPKILRLYCTYTIETSSTGTNDAIEKILSKLERSWKSFTGEINELQFIAIERLLHSAFTDGFQLWEQLLSNKMGLDIRPLTSEQLWEQLWQRFNNTPPRPIPQLLTLDENGLREEIYSDVSPASLLMESESSIPVADRRWVHLQEKYIAALTFADKPGGWVDKERQMRYLWEVLSRERVYDTEIYCQLMRANETLVKTNMQRLTKQANTSAVLAQDKNSVDVKSLLNIKKSVAAQEELYEGAVPIHVATVFLVYRNTREQLDEACRYLQSCFLRPAWVVRETEYPSRIWLQTLPIVWERLMTAPFNRRLVY</sequence>
<gene>
    <name evidence="1" type="ORF">CK510_29580</name>
</gene>
<evidence type="ECO:0000313" key="2">
    <source>
        <dbReference type="Proteomes" id="UP000218238"/>
    </source>
</evidence>
<dbReference type="EMBL" id="NTFS01000655">
    <property type="protein sequence ID" value="PAX45837.1"/>
    <property type="molecule type" value="Genomic_DNA"/>
</dbReference>
<dbReference type="AlphaFoldDB" id="A0A2A2T9V7"/>
<comment type="caution">
    <text evidence="1">The sequence shown here is derived from an EMBL/GenBank/DDBJ whole genome shotgun (WGS) entry which is preliminary data.</text>
</comment>
<protein>
    <submittedName>
        <fullName evidence="1">Uncharacterized protein</fullName>
    </submittedName>
</protein>
<dbReference type="Proteomes" id="UP000218238">
    <property type="component" value="Unassembled WGS sequence"/>
</dbReference>
<feature type="non-terminal residue" evidence="1">
    <location>
        <position position="439"/>
    </location>
</feature>